<name>A0AAX6M6H5_9PEZI</name>
<dbReference type="GO" id="GO:0003676">
    <property type="term" value="F:nucleic acid binding"/>
    <property type="evidence" value="ECO:0007669"/>
    <property type="project" value="InterPro"/>
</dbReference>
<accession>A0AAX6M6H5</accession>
<dbReference type="CDD" id="cd00590">
    <property type="entry name" value="RRM_SF"/>
    <property type="match status" value="1"/>
</dbReference>
<organism evidence="1 2">
    <name type="scientific">Daldinia eschscholtzii</name>
    <dbReference type="NCBI Taxonomy" id="292717"/>
    <lineage>
        <taxon>Eukaryota</taxon>
        <taxon>Fungi</taxon>
        <taxon>Dikarya</taxon>
        <taxon>Ascomycota</taxon>
        <taxon>Pezizomycotina</taxon>
        <taxon>Sordariomycetes</taxon>
        <taxon>Xylariomycetidae</taxon>
        <taxon>Xylariales</taxon>
        <taxon>Hypoxylaceae</taxon>
        <taxon>Daldinia</taxon>
    </lineage>
</organism>
<dbReference type="EMBL" id="JBANMG010000010">
    <property type="protein sequence ID" value="KAK6948120.1"/>
    <property type="molecule type" value="Genomic_DNA"/>
</dbReference>
<keyword evidence="2" id="KW-1185">Reference proteome</keyword>
<dbReference type="SUPFAM" id="SSF54928">
    <property type="entry name" value="RNA-binding domain, RBD"/>
    <property type="match status" value="1"/>
</dbReference>
<sequence>MEPSDTDQSSLQQPPYWSANYQGSLASRRNYSEEIADEENCSVWVTHLPAHCDSATLCHALRGTGKIYSMFINPPTSQHCTSAAKIVFWNRQGADKLMRLVVSRQFRVGYNQPRVTPHRIKVSAQVPSRRSRVIEISGPIEIVNRDFLSIAQGQQGSGGLDAHSPYMRRQ</sequence>
<proteinExistence type="predicted"/>
<reference evidence="1 2" key="1">
    <citation type="journal article" date="2024" name="Front Chem Biol">
        <title>Unveiling the potential of Daldinia eschscholtzii MFLUCC 19-0629 through bioactivity and bioinformatics studies for enhanced sustainable agriculture production.</title>
        <authorList>
            <person name="Brooks S."/>
            <person name="Weaver J.A."/>
            <person name="Klomchit A."/>
            <person name="Alharthi S.A."/>
            <person name="Onlamun T."/>
            <person name="Nurani R."/>
            <person name="Vong T.K."/>
            <person name="Alberti F."/>
            <person name="Greco C."/>
        </authorList>
    </citation>
    <scope>NUCLEOTIDE SEQUENCE [LARGE SCALE GENOMIC DNA]</scope>
    <source>
        <strain evidence="1">MFLUCC 19-0629</strain>
    </source>
</reference>
<dbReference type="AlphaFoldDB" id="A0AAX6M6H5"/>
<evidence type="ECO:0000313" key="1">
    <source>
        <dbReference type="EMBL" id="KAK6948120.1"/>
    </source>
</evidence>
<evidence type="ECO:0000313" key="2">
    <source>
        <dbReference type="Proteomes" id="UP001369815"/>
    </source>
</evidence>
<dbReference type="Proteomes" id="UP001369815">
    <property type="component" value="Unassembled WGS sequence"/>
</dbReference>
<gene>
    <name evidence="1" type="ORF">Daesc_009884</name>
</gene>
<comment type="caution">
    <text evidence="1">The sequence shown here is derived from an EMBL/GenBank/DDBJ whole genome shotgun (WGS) entry which is preliminary data.</text>
</comment>
<evidence type="ECO:0008006" key="3">
    <source>
        <dbReference type="Google" id="ProtNLM"/>
    </source>
</evidence>
<protein>
    <recommendedName>
        <fullName evidence="3">RRM domain-containing protein</fullName>
    </recommendedName>
</protein>
<dbReference type="InterPro" id="IPR035979">
    <property type="entry name" value="RBD_domain_sf"/>
</dbReference>